<organism evidence="3 4">
    <name type="scientific">Luteitalea pratensis</name>
    <dbReference type="NCBI Taxonomy" id="1855912"/>
    <lineage>
        <taxon>Bacteria</taxon>
        <taxon>Pseudomonadati</taxon>
        <taxon>Acidobacteriota</taxon>
        <taxon>Vicinamibacteria</taxon>
        <taxon>Vicinamibacterales</taxon>
        <taxon>Vicinamibacteraceae</taxon>
        <taxon>Luteitalea</taxon>
    </lineage>
</organism>
<gene>
    <name evidence="3" type="primary">pilT_4</name>
    <name evidence="3" type="ORF">LuPra_06108</name>
</gene>
<dbReference type="InterPro" id="IPR027417">
    <property type="entry name" value="P-loop_NTPase"/>
</dbReference>
<dbReference type="GO" id="GO:0005524">
    <property type="term" value="F:ATP binding"/>
    <property type="evidence" value="ECO:0007669"/>
    <property type="project" value="InterPro"/>
</dbReference>
<dbReference type="Pfam" id="PF00437">
    <property type="entry name" value="T2SSE"/>
    <property type="match status" value="1"/>
</dbReference>
<evidence type="ECO:0000259" key="2">
    <source>
        <dbReference type="PROSITE" id="PS00662"/>
    </source>
</evidence>
<dbReference type="NCBIfam" id="TIGR01420">
    <property type="entry name" value="pilT_fam"/>
    <property type="match status" value="1"/>
</dbReference>
<dbReference type="Gene3D" id="3.30.450.90">
    <property type="match status" value="1"/>
</dbReference>
<dbReference type="InterPro" id="IPR001482">
    <property type="entry name" value="T2SS/T4SS_dom"/>
</dbReference>
<dbReference type="EMBL" id="CP015136">
    <property type="protein sequence ID" value="AMY12826.1"/>
    <property type="molecule type" value="Genomic_DNA"/>
</dbReference>
<dbReference type="GO" id="GO:0016887">
    <property type="term" value="F:ATP hydrolysis activity"/>
    <property type="evidence" value="ECO:0007669"/>
    <property type="project" value="InterPro"/>
</dbReference>
<accession>A0A143PX50</accession>
<evidence type="ECO:0000313" key="4">
    <source>
        <dbReference type="Proteomes" id="UP000076079"/>
    </source>
</evidence>
<dbReference type="PANTHER" id="PTHR30486">
    <property type="entry name" value="TWITCHING MOTILITY PROTEIN PILT"/>
    <property type="match status" value="1"/>
</dbReference>
<keyword evidence="4" id="KW-1185">Reference proteome</keyword>
<evidence type="ECO:0000256" key="1">
    <source>
        <dbReference type="ARBA" id="ARBA00006611"/>
    </source>
</evidence>
<sequence length="378" mass="41184">MSAADVEAADEESRLGADDVVNATTGTNRLEAWLRQVVLRGGSDLLLVVNAPPSARIDKRIVPMADDTLAGPDIERAVLAAVPPHAREIYQREGIADASFSLAGVGRFRVNLHRERGRPAATIRALPRNVPRLSTLSLPPQVEHLAQLTRGLVLVGGGTGSGKSTTLAALVDELNRREARHIITIEDPIEYEHAHRRSLVEQVEIGVDAPDYPTALRAALRQMPDVLIVGEMRDAESMRLALTAAETGHLVISTLHTTDVTSTVARMADSFPVERQATIRQEISLALSAVLIQALLPRVSGGLVPAVELLMVQYGARQHIRKNQLHHLHQEITLTRRFGSLTFEESLASLVRAGHLDAEVARERAAHPEELSRLMEPS</sequence>
<dbReference type="STRING" id="1855912.LuPra_06108"/>
<reference evidence="4" key="2">
    <citation type="submission" date="2016-04" db="EMBL/GenBank/DDBJ databases">
        <title>First Complete Genome Sequence of a Subdivision 6 Acidobacterium.</title>
        <authorList>
            <person name="Huang S."/>
            <person name="Vieira S."/>
            <person name="Bunk B."/>
            <person name="Riedel T."/>
            <person name="Sproeer C."/>
            <person name="Overmann J."/>
        </authorList>
    </citation>
    <scope>NUCLEOTIDE SEQUENCE [LARGE SCALE GENOMIC DNA]</scope>
    <source>
        <strain evidence="4">DSM 100886 HEG_-6_39</strain>
    </source>
</reference>
<dbReference type="Proteomes" id="UP000076079">
    <property type="component" value="Chromosome"/>
</dbReference>
<evidence type="ECO:0000313" key="3">
    <source>
        <dbReference type="EMBL" id="AMY12826.1"/>
    </source>
</evidence>
<name>A0A143PX50_LUTPR</name>
<dbReference type="InterPro" id="IPR006321">
    <property type="entry name" value="PilT/PilU"/>
</dbReference>
<dbReference type="InterPro" id="IPR050921">
    <property type="entry name" value="T4SS_GSP_E_ATPase"/>
</dbReference>
<proteinExistence type="inferred from homology"/>
<reference evidence="3 4" key="1">
    <citation type="journal article" date="2016" name="Genome Announc.">
        <title>First Complete Genome Sequence of a Subdivision 6 Acidobacterium Strain.</title>
        <authorList>
            <person name="Huang S."/>
            <person name="Vieira S."/>
            <person name="Bunk B."/>
            <person name="Riedel T."/>
            <person name="Sproer C."/>
            <person name="Overmann J."/>
        </authorList>
    </citation>
    <scope>NUCLEOTIDE SEQUENCE [LARGE SCALE GENOMIC DNA]</scope>
    <source>
        <strain evidence="4">DSM 100886 HEG_-6_39</strain>
    </source>
</reference>
<dbReference type="AlphaFoldDB" id="A0A143PX50"/>
<dbReference type="KEGG" id="abac:LuPra_06108"/>
<dbReference type="Gene3D" id="3.40.50.300">
    <property type="entry name" value="P-loop containing nucleotide triphosphate hydrolases"/>
    <property type="match status" value="1"/>
</dbReference>
<dbReference type="PANTHER" id="PTHR30486:SF16">
    <property type="entry name" value="TWITCHING MOTILITY PROTEIN PILT"/>
    <property type="match status" value="1"/>
</dbReference>
<dbReference type="PATRIC" id="fig|1813736.3.peg.6415"/>
<feature type="domain" description="Bacterial type II secretion system protein E" evidence="2">
    <location>
        <begin position="220"/>
        <end position="234"/>
    </location>
</feature>
<comment type="similarity">
    <text evidence="1">Belongs to the GSP E family.</text>
</comment>
<dbReference type="SUPFAM" id="SSF52540">
    <property type="entry name" value="P-loop containing nucleoside triphosphate hydrolases"/>
    <property type="match status" value="1"/>
</dbReference>
<dbReference type="PROSITE" id="PS00662">
    <property type="entry name" value="T2SP_E"/>
    <property type="match status" value="1"/>
</dbReference>
<protein>
    <submittedName>
        <fullName evidence="3">Twitching mobility protein</fullName>
    </submittedName>
</protein>